<keyword evidence="1" id="KW-1133">Transmembrane helix</keyword>
<reference evidence="2" key="1">
    <citation type="submission" date="2022-10" db="EMBL/GenBank/DDBJ databases">
        <title>Complete genome of Ep21-8.</title>
        <authorList>
            <person name="Kang Y.-R."/>
            <person name="Kim D.-H."/>
        </authorList>
    </citation>
    <scope>NUCLEOTIDE SEQUENCE</scope>
    <source>
        <strain evidence="2">Ep21-8</strain>
    </source>
</reference>
<evidence type="ECO:0000256" key="1">
    <source>
        <dbReference type="SAM" id="Phobius"/>
    </source>
</evidence>
<dbReference type="EMBL" id="CP118390">
    <property type="protein sequence ID" value="WDU90537.1"/>
    <property type="molecule type" value="Genomic_DNA"/>
</dbReference>
<dbReference type="Pfam" id="PF07254">
    <property type="entry name" value="Cpta_toxin"/>
    <property type="match status" value="1"/>
</dbReference>
<keyword evidence="1" id="KW-0472">Membrane</keyword>
<proteinExistence type="predicted"/>
<name>A0AAQ3C239_EDWPI</name>
<evidence type="ECO:0000313" key="3">
    <source>
        <dbReference type="Proteomes" id="UP001223683"/>
    </source>
</evidence>
<gene>
    <name evidence="2" type="ORF">PWJ79_14095</name>
</gene>
<evidence type="ECO:0000313" key="2">
    <source>
        <dbReference type="EMBL" id="WDU90537.1"/>
    </source>
</evidence>
<keyword evidence="1" id="KW-0812">Transmembrane</keyword>
<dbReference type="PIRSF" id="PIRSF020653">
    <property type="entry name" value="UCP020653"/>
    <property type="match status" value="1"/>
</dbReference>
<dbReference type="InterPro" id="IPR009883">
    <property type="entry name" value="YgfX"/>
</dbReference>
<sequence>MVLWRCNVHVSWRTQVMFLLGHGALVLAILLAPWPENYSVFWLILLVAVIFECIRSQRRIARNRGELQLLAPQVWHWQLREWRLARRPWVSDLGALLILQSTHGAPCRRRLWLAADSMSREEWGQLRRTLLDAGDDRA</sequence>
<dbReference type="RefSeq" id="WP_034167931.1">
    <property type="nucleotide sequence ID" value="NC_013508.1"/>
</dbReference>
<accession>A0AAQ3C239</accession>
<organism evidence="2 3">
    <name type="scientific">Edwardsiella piscicida</name>
    <dbReference type="NCBI Taxonomy" id="1263550"/>
    <lineage>
        <taxon>Bacteria</taxon>
        <taxon>Pseudomonadati</taxon>
        <taxon>Pseudomonadota</taxon>
        <taxon>Gammaproteobacteria</taxon>
        <taxon>Enterobacterales</taxon>
        <taxon>Hafniaceae</taxon>
        <taxon>Edwardsiella</taxon>
    </lineage>
</organism>
<dbReference type="GeneID" id="72529713"/>
<protein>
    <submittedName>
        <fullName evidence="2">Protein YgfX</fullName>
    </submittedName>
</protein>
<feature type="transmembrane region" description="Helical" evidence="1">
    <location>
        <begin position="12"/>
        <end position="32"/>
    </location>
</feature>
<dbReference type="Proteomes" id="UP001223683">
    <property type="component" value="Chromosome"/>
</dbReference>
<dbReference type="AlphaFoldDB" id="A0AAQ3C239"/>
<feature type="transmembrane region" description="Helical" evidence="1">
    <location>
        <begin position="38"/>
        <end position="54"/>
    </location>
</feature>